<name>A0A9Q1G6G9_SYNKA</name>
<organism evidence="2 3">
    <name type="scientific">Synaphobranchus kaupii</name>
    <name type="common">Kaup's arrowtooth eel</name>
    <dbReference type="NCBI Taxonomy" id="118154"/>
    <lineage>
        <taxon>Eukaryota</taxon>
        <taxon>Metazoa</taxon>
        <taxon>Chordata</taxon>
        <taxon>Craniata</taxon>
        <taxon>Vertebrata</taxon>
        <taxon>Euteleostomi</taxon>
        <taxon>Actinopterygii</taxon>
        <taxon>Neopterygii</taxon>
        <taxon>Teleostei</taxon>
        <taxon>Anguilliformes</taxon>
        <taxon>Synaphobranchidae</taxon>
        <taxon>Synaphobranchus</taxon>
    </lineage>
</organism>
<comment type="caution">
    <text evidence="2">The sequence shown here is derived from an EMBL/GenBank/DDBJ whole genome shotgun (WGS) entry which is preliminary data.</text>
</comment>
<proteinExistence type="predicted"/>
<evidence type="ECO:0000313" key="3">
    <source>
        <dbReference type="Proteomes" id="UP001152622"/>
    </source>
</evidence>
<protein>
    <submittedName>
        <fullName evidence="2">Uncharacterized protein</fullName>
    </submittedName>
</protein>
<accession>A0A9Q1G6G9</accession>
<evidence type="ECO:0000256" key="1">
    <source>
        <dbReference type="SAM" id="MobiDB-lite"/>
    </source>
</evidence>
<evidence type="ECO:0000313" key="2">
    <source>
        <dbReference type="EMBL" id="KAJ8376369.1"/>
    </source>
</evidence>
<dbReference type="EMBL" id="JAINUF010000002">
    <property type="protein sequence ID" value="KAJ8376369.1"/>
    <property type="molecule type" value="Genomic_DNA"/>
</dbReference>
<dbReference type="Proteomes" id="UP001152622">
    <property type="component" value="Chromosome 2"/>
</dbReference>
<keyword evidence="3" id="KW-1185">Reference proteome</keyword>
<gene>
    <name evidence="2" type="ORF">SKAU_G00069490</name>
</gene>
<dbReference type="AlphaFoldDB" id="A0A9Q1G6G9"/>
<feature type="region of interest" description="Disordered" evidence="1">
    <location>
        <begin position="39"/>
        <end position="106"/>
    </location>
</feature>
<reference evidence="2" key="1">
    <citation type="journal article" date="2023" name="Science">
        <title>Genome structures resolve the early diversification of teleost fishes.</title>
        <authorList>
            <person name="Parey E."/>
            <person name="Louis A."/>
            <person name="Montfort J."/>
            <person name="Bouchez O."/>
            <person name="Roques C."/>
            <person name="Iampietro C."/>
            <person name="Lluch J."/>
            <person name="Castinel A."/>
            <person name="Donnadieu C."/>
            <person name="Desvignes T."/>
            <person name="Floi Bucao C."/>
            <person name="Jouanno E."/>
            <person name="Wen M."/>
            <person name="Mejri S."/>
            <person name="Dirks R."/>
            <person name="Jansen H."/>
            <person name="Henkel C."/>
            <person name="Chen W.J."/>
            <person name="Zahm M."/>
            <person name="Cabau C."/>
            <person name="Klopp C."/>
            <person name="Thompson A.W."/>
            <person name="Robinson-Rechavi M."/>
            <person name="Braasch I."/>
            <person name="Lecointre G."/>
            <person name="Bobe J."/>
            <person name="Postlethwait J.H."/>
            <person name="Berthelot C."/>
            <person name="Roest Crollius H."/>
            <person name="Guiguen Y."/>
        </authorList>
    </citation>
    <scope>NUCLEOTIDE SEQUENCE</scope>
    <source>
        <strain evidence="2">WJC10195</strain>
    </source>
</reference>
<sequence>MLAPQARSVLTRVPPLHRWHTALLYICCEMNGGVAYAPLQSARTPAEKVQPRKLTSGSRRDSLPSRSRFYGTERFGGSTTKAESARSAPAPPRLKGPVTTGARRQW</sequence>